<dbReference type="Proteomes" id="UP000011682">
    <property type="component" value="Unassembled WGS sequence"/>
</dbReference>
<reference evidence="1" key="1">
    <citation type="submission" date="2013-05" db="EMBL/GenBank/DDBJ databases">
        <title>Genome assembly of Cystobacter fuscus DSM 2262.</title>
        <authorList>
            <person name="Sharma G."/>
            <person name="Khatri I."/>
            <person name="Kaur C."/>
            <person name="Mayilraj S."/>
            <person name="Subramanian S."/>
        </authorList>
    </citation>
    <scope>NUCLEOTIDE SEQUENCE [LARGE SCALE GENOMIC DNA]</scope>
    <source>
        <strain evidence="1">DSM 2262</strain>
    </source>
</reference>
<name>S9R7B1_CYSF2</name>
<organism evidence="1 2">
    <name type="scientific">Cystobacter fuscus (strain ATCC 25194 / DSM 2262 / NBRC 100088 / M29)</name>
    <dbReference type="NCBI Taxonomy" id="1242864"/>
    <lineage>
        <taxon>Bacteria</taxon>
        <taxon>Pseudomonadati</taxon>
        <taxon>Myxococcota</taxon>
        <taxon>Myxococcia</taxon>
        <taxon>Myxococcales</taxon>
        <taxon>Cystobacterineae</taxon>
        <taxon>Archangiaceae</taxon>
        <taxon>Cystobacter</taxon>
    </lineage>
</organism>
<evidence type="ECO:0000313" key="2">
    <source>
        <dbReference type="Proteomes" id="UP000011682"/>
    </source>
</evidence>
<dbReference type="EMBL" id="ANAH02000001">
    <property type="protein sequence ID" value="EPX64938.1"/>
    <property type="molecule type" value="Genomic_DNA"/>
</dbReference>
<sequence length="40" mass="3990">MALIDEANTFFGLWCHKGSPLFAGSEPQSAEGGGHGGGGV</sequence>
<dbReference type="AlphaFoldDB" id="S9R7B1"/>
<protein>
    <submittedName>
        <fullName evidence="1">Uncharacterized protein</fullName>
    </submittedName>
</protein>
<evidence type="ECO:0000313" key="1">
    <source>
        <dbReference type="EMBL" id="EPX64938.1"/>
    </source>
</evidence>
<proteinExistence type="predicted"/>
<keyword evidence="2" id="KW-1185">Reference proteome</keyword>
<comment type="caution">
    <text evidence="1">The sequence shown here is derived from an EMBL/GenBank/DDBJ whole genome shotgun (WGS) entry which is preliminary data.</text>
</comment>
<accession>S9R7B1</accession>
<gene>
    <name evidence="1" type="ORF">D187_000361</name>
</gene>